<dbReference type="AlphaFoldDB" id="A0A254THF4"/>
<dbReference type="EMBL" id="LSTO01000001">
    <property type="protein sequence ID" value="OWW21607.1"/>
    <property type="molecule type" value="Genomic_DNA"/>
</dbReference>
<evidence type="ECO:0000313" key="2">
    <source>
        <dbReference type="EMBL" id="OWW21607.1"/>
    </source>
</evidence>
<gene>
    <name evidence="2" type="ORF">AYR66_21070</name>
</gene>
<accession>A0A254THF4</accession>
<reference evidence="2 3" key="1">
    <citation type="submission" date="2016-02" db="EMBL/GenBank/DDBJ databases">
        <authorList>
            <person name="Wen L."/>
            <person name="He K."/>
            <person name="Yang H."/>
        </authorList>
    </citation>
    <scope>NUCLEOTIDE SEQUENCE [LARGE SCALE GENOMIC DNA]</scope>
    <source>
        <strain evidence="2 3">TSA40</strain>
    </source>
</reference>
<feature type="chain" id="PRO_5012287401" description="Outer membrane lipoprotein-sorting protein" evidence="1">
    <location>
        <begin position="22"/>
        <end position="228"/>
    </location>
</feature>
<dbReference type="Proteomes" id="UP000197535">
    <property type="component" value="Unassembled WGS sequence"/>
</dbReference>
<keyword evidence="1" id="KW-0732">Signal</keyword>
<organism evidence="2 3">
    <name type="scientific">Noviherbaspirillum denitrificans</name>
    <dbReference type="NCBI Taxonomy" id="1968433"/>
    <lineage>
        <taxon>Bacteria</taxon>
        <taxon>Pseudomonadati</taxon>
        <taxon>Pseudomonadota</taxon>
        <taxon>Betaproteobacteria</taxon>
        <taxon>Burkholderiales</taxon>
        <taxon>Oxalobacteraceae</taxon>
        <taxon>Noviherbaspirillum</taxon>
    </lineage>
</organism>
<evidence type="ECO:0008006" key="4">
    <source>
        <dbReference type="Google" id="ProtNLM"/>
    </source>
</evidence>
<keyword evidence="3" id="KW-1185">Reference proteome</keyword>
<sequence length="228" mass="24819">MKFSVHTIVPLAALLTASAFAAEPPQALLAKIASAYGATPPAALVEEGKTTSFRRGEGKLLRQYKAPDRFSIRIDYSTGSEARILLGDKAWQQGAPANPMLRGAIMLQVARIALPWNMLAKRSTLVDLGPVSSDGGKPGHAIEFPLEEQLRLVVEVDPESGRILRSRGIYRMGEGTMEFATVYADYRTVDGRLHAAREEHYAMGQHTGFSVIEKVSYPFSLSDSAFAP</sequence>
<protein>
    <recommendedName>
        <fullName evidence="4">Outer membrane lipoprotein-sorting protein</fullName>
    </recommendedName>
</protein>
<proteinExistence type="predicted"/>
<dbReference type="RefSeq" id="WP_206047204.1">
    <property type="nucleotide sequence ID" value="NZ_LSTO01000001.1"/>
</dbReference>
<evidence type="ECO:0000256" key="1">
    <source>
        <dbReference type="SAM" id="SignalP"/>
    </source>
</evidence>
<feature type="signal peptide" evidence="1">
    <location>
        <begin position="1"/>
        <end position="21"/>
    </location>
</feature>
<comment type="caution">
    <text evidence="2">The sequence shown here is derived from an EMBL/GenBank/DDBJ whole genome shotgun (WGS) entry which is preliminary data.</text>
</comment>
<name>A0A254THF4_9BURK</name>
<evidence type="ECO:0000313" key="3">
    <source>
        <dbReference type="Proteomes" id="UP000197535"/>
    </source>
</evidence>